<keyword evidence="7" id="KW-0051">Antiviral defense</keyword>
<reference evidence="11 12" key="1">
    <citation type="journal article" date="2013" name="Nat. Commun.">
        <title>Genome analysis reveals insights into physiology and longevity of the Brandt's bat Myotis brandtii.</title>
        <authorList>
            <person name="Seim I."/>
            <person name="Fang X."/>
            <person name="Xiong Z."/>
            <person name="Lobanov A.V."/>
            <person name="Huang Z."/>
            <person name="Ma S."/>
            <person name="Feng Y."/>
            <person name="Turanov A.A."/>
            <person name="Zhu Y."/>
            <person name="Lenz T.L."/>
            <person name="Gerashchenko M.V."/>
            <person name="Fan D."/>
            <person name="Hee Yim S."/>
            <person name="Yao X."/>
            <person name="Jordan D."/>
            <person name="Xiong Y."/>
            <person name="Ma Y."/>
            <person name="Lyapunov A.N."/>
            <person name="Chen G."/>
            <person name="Kulakova O.I."/>
            <person name="Sun Y."/>
            <person name="Lee S.G."/>
            <person name="Bronson R.T."/>
            <person name="Moskalev A.A."/>
            <person name="Sunyaev S.R."/>
            <person name="Zhang G."/>
            <person name="Krogh A."/>
            <person name="Wang J."/>
            <person name="Gladyshev V.N."/>
        </authorList>
    </citation>
    <scope>NUCLEOTIDE SEQUENCE [LARGE SCALE GENOMIC DNA]</scope>
</reference>
<comment type="similarity">
    <text evidence="1">Belongs to the ABC transporter superfamily. ABCF family. EF3 subfamily.</text>
</comment>
<keyword evidence="2" id="KW-0597">Phosphoprotein</keyword>
<feature type="compositionally biased region" description="Low complexity" evidence="9">
    <location>
        <begin position="1443"/>
        <end position="1452"/>
    </location>
</feature>
<dbReference type="SMART" id="SM00382">
    <property type="entry name" value="AAA"/>
    <property type="match status" value="2"/>
</dbReference>
<accession>S7PSG2</accession>
<dbReference type="FunFam" id="3.40.50.300:FF:000688">
    <property type="entry name" value="ATP-binding cassette sub-family F member 3"/>
    <property type="match status" value="1"/>
</dbReference>
<dbReference type="InterPro" id="IPR003439">
    <property type="entry name" value="ABC_transporter-like_ATP-bd"/>
</dbReference>
<dbReference type="eggNOG" id="ENOG502QW0V">
    <property type="taxonomic scope" value="Eukaryota"/>
</dbReference>
<evidence type="ECO:0000256" key="4">
    <source>
        <dbReference type="ARBA" id="ARBA00022741"/>
    </source>
</evidence>
<keyword evidence="6" id="KW-0007">Acetylation</keyword>
<evidence type="ECO:0000256" key="8">
    <source>
        <dbReference type="ARBA" id="ARBA00073919"/>
    </source>
</evidence>
<dbReference type="InterPro" id="IPR003593">
    <property type="entry name" value="AAA+_ATPase"/>
</dbReference>
<dbReference type="Pfam" id="PF12848">
    <property type="entry name" value="ABC_tran_Xtn"/>
    <property type="match status" value="1"/>
</dbReference>
<dbReference type="GO" id="GO:0051607">
    <property type="term" value="P:defense response to virus"/>
    <property type="evidence" value="ECO:0007669"/>
    <property type="project" value="UniProtKB-KW"/>
</dbReference>
<dbReference type="InterPro" id="IPR002035">
    <property type="entry name" value="VWF_A"/>
</dbReference>
<dbReference type="InterPro" id="IPR027417">
    <property type="entry name" value="P-loop_NTPase"/>
</dbReference>
<evidence type="ECO:0000256" key="1">
    <source>
        <dbReference type="ARBA" id="ARBA00011054"/>
    </source>
</evidence>
<feature type="region of interest" description="Disordered" evidence="9">
    <location>
        <begin position="1408"/>
        <end position="1457"/>
    </location>
</feature>
<feature type="region of interest" description="Disordered" evidence="9">
    <location>
        <begin position="1557"/>
        <end position="1582"/>
    </location>
</feature>
<evidence type="ECO:0000256" key="3">
    <source>
        <dbReference type="ARBA" id="ARBA00022737"/>
    </source>
</evidence>
<dbReference type="Pfam" id="PF00005">
    <property type="entry name" value="ABC_tran"/>
    <property type="match status" value="2"/>
</dbReference>
<feature type="region of interest" description="Disordered" evidence="9">
    <location>
        <begin position="1225"/>
        <end position="1307"/>
    </location>
</feature>
<dbReference type="InterPro" id="IPR017871">
    <property type="entry name" value="ABC_transporter-like_CS"/>
</dbReference>
<dbReference type="GO" id="GO:0005524">
    <property type="term" value="F:ATP binding"/>
    <property type="evidence" value="ECO:0007669"/>
    <property type="project" value="UniProtKB-KW"/>
</dbReference>
<evidence type="ECO:0000256" key="5">
    <source>
        <dbReference type="ARBA" id="ARBA00022840"/>
    </source>
</evidence>
<dbReference type="InterPro" id="IPR058770">
    <property type="entry name" value="PWI_ABCF3"/>
</dbReference>
<dbReference type="SUPFAM" id="SSF52540">
    <property type="entry name" value="P-loop containing nucleoside triphosphate hydrolases"/>
    <property type="match status" value="2"/>
</dbReference>
<dbReference type="Pfam" id="PF26051">
    <property type="entry name" value="PWI_ABCF3"/>
    <property type="match status" value="1"/>
</dbReference>
<dbReference type="PROSITE" id="PS00211">
    <property type="entry name" value="ABC_TRANSPORTER_1"/>
    <property type="match status" value="2"/>
</dbReference>
<keyword evidence="4" id="KW-0547">Nucleotide-binding</keyword>
<evidence type="ECO:0000313" key="12">
    <source>
        <dbReference type="Proteomes" id="UP000052978"/>
    </source>
</evidence>
<dbReference type="PANTHER" id="PTHR46299">
    <property type="entry name" value="VON WILLEBRAND FACTOR A DOMAIN-CONTAINING PROTEIN 5B2-RELATED"/>
    <property type="match status" value="1"/>
</dbReference>
<sequence>MATCAEILRSEFPEIDGQVFDYVTGVLHSGSADFESVDDLVEAVGELLQEVSGDSKDDAGIRAVCQRMYNTLRLAEPQSQGNSQVLLDAPIQLSKITENYDCGTNLPGLLKREQSSTVNAKKLEKAEARLKAKQEKRSEKDTLKTSNPLVLEEASASQAGSRKESRLESSGKNKSYDVRIENFDVSFGDRVLLAGADVNLAWGRRYGLVGRNGLGKTTLLKMLATRSLRVPAHISLLHVEQEVAGDDTPALQSVLESDTVREDLLQRERELSAQVAAGRAEGSEAAQLAEIYAKLEEIEADKAPARASVILAGLGFTPKMQQQPTREFSGGWRMRLALARALFARPDLLLLDEPTNMLDVRAILWLENYLQTWPSTILVVSHDRNFLNAIATDIIHLHSQRLDGYRGDFETFIKSKQERLLNQQREYEAQQQYRQHIQVFIDRFRYNANRASQVQSKLKMLEKLPELKPVDKELEVVMKFPDGFEKFSPPILQLDEVDFYYDPKHVIFSRLSVSADLESRICVVGENGAGKSTMLKLLMGDLTPVRGIRHAHRNLKIGYFSQHHVEQLDLNVTAVELLSRKFPGRPEEEYRHQLGRYGISGELAVRPVASLSGGQKSRVAFAQMTMPCPNFYILDEPTNHLDMETIEALGRALNNFRGGVILVSHDERFIRLVCQELWVCEGGGVTRVEGGFDQYRALLQEQFRHLQMGQSGAIWCVICVYLFARLSPFTSHKLVNPDTSSPKSLKLVGVQLKGSVTESAAFGGHLVLDLAQARSTLVLPTGLITPAGTMTVTLCSSRELPSRPDGVLHVALPSVLTPLAPPGPPGPPRPPGLCDDSPTSCFGVGSPQEEGLAWEEPAAPPDVFLGPARCPAPYTFSFEMLVTGPCLLAGLESPSHVLRADAPPHASSAATICVTLAEGHRCDRALEILLHPSEPHQPHLMLEAGSLSSAEYEARVRARRDFQRLQRRHSDGDRQVWFLQRRFHKDILLNPVLMLSFCPDLSSKPGHLGTATRELLFLLDGSTDALVLAVKSLPSQTLINLATFGTAVQPLFPESRLCGDDAVKLICESVETLQAAGGPPDVLAALDWAMRQPQHRAHPRQLFLLTAASPVAATTHQTLELMRWHRGAARCFSFGLGPACHQLLQGLSALSRGQAYFLRPGERLQPLLVQALRKALEPALSDISVDWFVPDSVEALLTPREIPALYPGDQLLGYCSLFRVDGFRPHPPGGQEPGWQSLGGSMFPSPEEVPSATSAGTEPTGTSEPLGTGTVPGELSSPWAAGDSEQSTDALTDPVTDPGPNPSSDTAIWRRIFQSSYIREQYVLTHCSASSEPGPGSAGSSESPGSQGPGSPEGSVPLDPPSQQGCRSLAWGEPAGSRSCPLPPPPLAPVKTGALSAEVLNRRHRAALAGRSLSSPPGQANPVPGRPRHPSLGAAPDGPGPESGQQLGQGLDDSGKGWMESWILTPRRPWEGGAQGITPPVSAIASSGNLLSPAPMDWDMLMEPPFLFTAVPPDGESAPPAVPLPPQAPRCHVVIRALCGEQPMCWEVGVGLETLWGPGDDGSLPPSPHEREGAWDQALHRL</sequence>
<dbReference type="FunFam" id="3.40.50.300:FF:000104">
    <property type="entry name" value="ATP-binding cassette sub-family F member 3"/>
    <property type="match status" value="1"/>
</dbReference>
<evidence type="ECO:0000256" key="7">
    <source>
        <dbReference type="ARBA" id="ARBA00023118"/>
    </source>
</evidence>
<evidence type="ECO:0000256" key="2">
    <source>
        <dbReference type="ARBA" id="ARBA00022553"/>
    </source>
</evidence>
<dbReference type="Gene3D" id="3.40.50.300">
    <property type="entry name" value="P-loop containing nucleotide triphosphate hydrolases"/>
    <property type="match status" value="2"/>
</dbReference>
<evidence type="ECO:0000259" key="10">
    <source>
        <dbReference type="PROSITE" id="PS50893"/>
    </source>
</evidence>
<dbReference type="EMBL" id="KE163265">
    <property type="protein sequence ID" value="EPQ11397.1"/>
    <property type="molecule type" value="Genomic_DNA"/>
</dbReference>
<protein>
    <recommendedName>
        <fullName evidence="8">ATP-binding cassette sub-family F member 3</fullName>
    </recommendedName>
</protein>
<evidence type="ECO:0000256" key="6">
    <source>
        <dbReference type="ARBA" id="ARBA00022990"/>
    </source>
</evidence>
<feature type="domain" description="ABC transporter" evidence="10">
    <location>
        <begin position="178"/>
        <end position="424"/>
    </location>
</feature>
<evidence type="ECO:0000256" key="9">
    <source>
        <dbReference type="SAM" id="MobiDB-lite"/>
    </source>
</evidence>
<proteinExistence type="inferred from homology"/>
<dbReference type="CDD" id="cd03221">
    <property type="entry name" value="ABCF_EF-3"/>
    <property type="match status" value="2"/>
</dbReference>
<feature type="domain" description="ABC transporter" evidence="10">
    <location>
        <begin position="492"/>
        <end position="708"/>
    </location>
</feature>
<keyword evidence="5 11" id="KW-0067">ATP-binding</keyword>
<dbReference type="InterPro" id="IPR036465">
    <property type="entry name" value="vWFA_dom_sf"/>
</dbReference>
<dbReference type="GO" id="GO:0016887">
    <property type="term" value="F:ATP hydrolysis activity"/>
    <property type="evidence" value="ECO:0007669"/>
    <property type="project" value="InterPro"/>
</dbReference>
<feature type="compositionally biased region" description="Polar residues" evidence="9">
    <location>
        <begin position="1251"/>
        <end position="1265"/>
    </location>
</feature>
<dbReference type="InterPro" id="IPR032781">
    <property type="entry name" value="ABC_tran_Xtn"/>
</dbReference>
<evidence type="ECO:0000313" key="11">
    <source>
        <dbReference type="EMBL" id="EPQ11397.1"/>
    </source>
</evidence>
<keyword evidence="3" id="KW-0677">Repeat</keyword>
<gene>
    <name evidence="11" type="ORF">D623_10006357</name>
</gene>
<dbReference type="Proteomes" id="UP000052978">
    <property type="component" value="Unassembled WGS sequence"/>
</dbReference>
<feature type="region of interest" description="Disordered" evidence="9">
    <location>
        <begin position="1328"/>
        <end position="1389"/>
    </location>
</feature>
<dbReference type="Pfam" id="PF13768">
    <property type="entry name" value="VWA_3"/>
    <property type="match status" value="1"/>
</dbReference>
<dbReference type="PROSITE" id="PS50893">
    <property type="entry name" value="ABC_TRANSPORTER_2"/>
    <property type="match status" value="2"/>
</dbReference>
<dbReference type="Gene3D" id="3.40.50.410">
    <property type="entry name" value="von Willebrand factor, type A domain"/>
    <property type="match status" value="1"/>
</dbReference>
<feature type="compositionally biased region" description="Basic and acidic residues" evidence="9">
    <location>
        <begin position="129"/>
        <end position="143"/>
    </location>
</feature>
<feature type="compositionally biased region" description="Low complexity" evidence="9">
    <location>
        <begin position="1328"/>
        <end position="1355"/>
    </location>
</feature>
<dbReference type="InterPro" id="IPR052627">
    <property type="entry name" value="VWA_domain-containing"/>
</dbReference>
<dbReference type="SUPFAM" id="SSF53300">
    <property type="entry name" value="vWA-like"/>
    <property type="match status" value="1"/>
</dbReference>
<feature type="region of interest" description="Disordered" evidence="9">
    <location>
        <begin position="129"/>
        <end position="171"/>
    </location>
</feature>
<name>S7PSG2_MYOBR</name>
<feature type="compositionally biased region" description="Basic and acidic residues" evidence="9">
    <location>
        <begin position="161"/>
        <end position="171"/>
    </location>
</feature>
<keyword evidence="12" id="KW-1185">Reference proteome</keyword>
<organism evidence="11 12">
    <name type="scientific">Myotis brandtii</name>
    <name type="common">Brandt's bat</name>
    <dbReference type="NCBI Taxonomy" id="109478"/>
    <lineage>
        <taxon>Eukaryota</taxon>
        <taxon>Metazoa</taxon>
        <taxon>Chordata</taxon>
        <taxon>Craniata</taxon>
        <taxon>Vertebrata</taxon>
        <taxon>Euteleostomi</taxon>
        <taxon>Mammalia</taxon>
        <taxon>Eutheria</taxon>
        <taxon>Laurasiatheria</taxon>
        <taxon>Chiroptera</taxon>
        <taxon>Yangochiroptera</taxon>
        <taxon>Vespertilionidae</taxon>
        <taxon>Myotis</taxon>
    </lineage>
</organism>
<dbReference type="PANTHER" id="PTHR46299:SF2">
    <property type="entry name" value="VON WILLEBRAND FACTOR A DOMAIN-CONTAINING PROTEIN 5B2"/>
    <property type="match status" value="1"/>
</dbReference>